<proteinExistence type="predicted"/>
<feature type="transmembrane region" description="Helical" evidence="1">
    <location>
        <begin position="7"/>
        <end position="25"/>
    </location>
</feature>
<evidence type="ECO:0000313" key="3">
    <source>
        <dbReference type="Proteomes" id="UP000320421"/>
    </source>
</evidence>
<keyword evidence="1" id="KW-1133">Transmembrane helix</keyword>
<protein>
    <submittedName>
        <fullName evidence="2">Uncharacterized protein</fullName>
    </submittedName>
</protein>
<gene>
    <name evidence="2" type="ORF">HG66A1_64380</name>
</gene>
<keyword evidence="3" id="KW-1185">Reference proteome</keyword>
<reference evidence="2 3" key="1">
    <citation type="submission" date="2019-02" db="EMBL/GenBank/DDBJ databases">
        <title>Deep-cultivation of Planctomycetes and their phenomic and genomic characterization uncovers novel biology.</title>
        <authorList>
            <person name="Wiegand S."/>
            <person name="Jogler M."/>
            <person name="Boedeker C."/>
            <person name="Pinto D."/>
            <person name="Vollmers J."/>
            <person name="Rivas-Marin E."/>
            <person name="Kohn T."/>
            <person name="Peeters S.H."/>
            <person name="Heuer A."/>
            <person name="Rast P."/>
            <person name="Oberbeckmann S."/>
            <person name="Bunk B."/>
            <person name="Jeske O."/>
            <person name="Meyerdierks A."/>
            <person name="Storesund J.E."/>
            <person name="Kallscheuer N."/>
            <person name="Luecker S."/>
            <person name="Lage O.M."/>
            <person name="Pohl T."/>
            <person name="Merkel B.J."/>
            <person name="Hornburger P."/>
            <person name="Mueller R.-W."/>
            <person name="Bruemmer F."/>
            <person name="Labrenz M."/>
            <person name="Spormann A.M."/>
            <person name="Op den Camp H."/>
            <person name="Overmann J."/>
            <person name="Amann R."/>
            <person name="Jetten M.S.M."/>
            <person name="Mascher T."/>
            <person name="Medema M.H."/>
            <person name="Devos D.P."/>
            <person name="Kaster A.-K."/>
            <person name="Ovreas L."/>
            <person name="Rohde M."/>
            <person name="Galperin M.Y."/>
            <person name="Jogler C."/>
        </authorList>
    </citation>
    <scope>NUCLEOTIDE SEQUENCE [LARGE SCALE GENOMIC DNA]</scope>
    <source>
        <strain evidence="2 3">HG66A1</strain>
    </source>
</reference>
<organism evidence="2 3">
    <name type="scientific">Gimesia chilikensis</name>
    <dbReference type="NCBI Taxonomy" id="2605989"/>
    <lineage>
        <taxon>Bacteria</taxon>
        <taxon>Pseudomonadati</taxon>
        <taxon>Planctomycetota</taxon>
        <taxon>Planctomycetia</taxon>
        <taxon>Planctomycetales</taxon>
        <taxon>Planctomycetaceae</taxon>
        <taxon>Gimesia</taxon>
    </lineage>
</organism>
<dbReference type="RefSeq" id="WP_145193423.1">
    <property type="nucleotide sequence ID" value="NZ_CP036266.1"/>
</dbReference>
<feature type="transmembrane region" description="Helical" evidence="1">
    <location>
        <begin position="144"/>
        <end position="163"/>
    </location>
</feature>
<feature type="transmembrane region" description="Helical" evidence="1">
    <location>
        <begin position="260"/>
        <end position="279"/>
    </location>
</feature>
<dbReference type="Proteomes" id="UP000320421">
    <property type="component" value="Chromosome"/>
</dbReference>
<dbReference type="OrthoDB" id="257805at2"/>
<feature type="transmembrane region" description="Helical" evidence="1">
    <location>
        <begin position="84"/>
        <end position="103"/>
    </location>
</feature>
<feature type="transmembrane region" description="Helical" evidence="1">
    <location>
        <begin position="322"/>
        <end position="340"/>
    </location>
</feature>
<feature type="transmembrane region" description="Helical" evidence="1">
    <location>
        <begin position="41"/>
        <end position="63"/>
    </location>
</feature>
<sequence length="366" mass="38715">MNIAHAIFGFWFTYVVGVWICWGLYGSRFGRATGALQGNNWMAAIGVGISYLLVAWLLVRYVVLPILKQKGIDDGDFTPKGNRIGRIAGLFVASGAVTLSYALKYCPSGHGQVMPLVFCGVPLVSILYALITKPPTRESWPVKYKALFAIGFILLLVFGWHMIGLKEIAATGHHGSAAPNQAWKIATAWTVLSWGLYVALIHSGSVAMKGQNKLCKSLRALTHVGEGYFLVAVVALGIYVLFLSGAPVSEQFSVDGCVKALIAGLFGVGGNLCIILAINRLGPTGPLTVPPLVFSGTPAVNTLVFLMPIFSANNWSAPEGFPLGQLITTILIGACGVVLVTRFKPNPPAPAAAAATPAAVPATETH</sequence>
<feature type="transmembrane region" description="Helical" evidence="1">
    <location>
        <begin position="183"/>
        <end position="207"/>
    </location>
</feature>
<name>A0A517PYZ9_9PLAN</name>
<evidence type="ECO:0000256" key="1">
    <source>
        <dbReference type="SAM" id="Phobius"/>
    </source>
</evidence>
<evidence type="ECO:0000313" key="2">
    <source>
        <dbReference type="EMBL" id="QDT24604.1"/>
    </source>
</evidence>
<feature type="transmembrane region" description="Helical" evidence="1">
    <location>
        <begin position="291"/>
        <end position="310"/>
    </location>
</feature>
<accession>A0A517PYZ9</accession>
<feature type="transmembrane region" description="Helical" evidence="1">
    <location>
        <begin position="228"/>
        <end position="248"/>
    </location>
</feature>
<dbReference type="EMBL" id="CP036266">
    <property type="protein sequence ID" value="QDT24604.1"/>
    <property type="molecule type" value="Genomic_DNA"/>
</dbReference>
<keyword evidence="1" id="KW-0812">Transmembrane</keyword>
<dbReference type="AlphaFoldDB" id="A0A517PYZ9"/>
<feature type="transmembrane region" description="Helical" evidence="1">
    <location>
        <begin position="115"/>
        <end position="132"/>
    </location>
</feature>
<keyword evidence="1" id="KW-0472">Membrane</keyword>